<feature type="domain" description="Glycosyl hydrolase family 98 putative carbohydrate-binding module" evidence="3">
    <location>
        <begin position="147"/>
        <end position="215"/>
    </location>
</feature>
<dbReference type="InterPro" id="IPR038637">
    <property type="entry name" value="NPCBM_sf"/>
</dbReference>
<feature type="region of interest" description="Disordered" evidence="1">
    <location>
        <begin position="80"/>
        <end position="103"/>
    </location>
</feature>
<evidence type="ECO:0000313" key="4">
    <source>
        <dbReference type="EMBL" id="WSA31501.1"/>
    </source>
</evidence>
<dbReference type="InterPro" id="IPR008979">
    <property type="entry name" value="Galactose-bd-like_sf"/>
</dbReference>
<dbReference type="InterPro" id="IPR013222">
    <property type="entry name" value="Glyco_hyd_98_carb-bd"/>
</dbReference>
<keyword evidence="2" id="KW-0472">Membrane</keyword>
<accession>A0ABZ1EBY5</accession>
<dbReference type="Pfam" id="PF08305">
    <property type="entry name" value="NPCBM"/>
    <property type="match status" value="1"/>
</dbReference>
<dbReference type="Gene3D" id="2.60.120.1060">
    <property type="entry name" value="NPCBM/NEW2 domain"/>
    <property type="match status" value="1"/>
</dbReference>
<keyword evidence="2" id="KW-1133">Transmembrane helix</keyword>
<feature type="compositionally biased region" description="Low complexity" evidence="1">
    <location>
        <begin position="93"/>
        <end position="102"/>
    </location>
</feature>
<keyword evidence="2" id="KW-0812">Transmembrane</keyword>
<dbReference type="RefSeq" id="WP_326563828.1">
    <property type="nucleotide sequence ID" value="NZ_CP109071.1"/>
</dbReference>
<keyword evidence="5" id="KW-1185">Reference proteome</keyword>
<protein>
    <submittedName>
        <fullName evidence="4">NPCBM/NEW2 domain-containing protein</fullName>
    </submittedName>
</protein>
<evidence type="ECO:0000313" key="5">
    <source>
        <dbReference type="Proteomes" id="UP001334804"/>
    </source>
</evidence>
<reference evidence="4 5" key="1">
    <citation type="submission" date="2022-10" db="EMBL/GenBank/DDBJ databases">
        <title>The complete genomes of actinobacterial strains from the NBC collection.</title>
        <authorList>
            <person name="Joergensen T.S."/>
            <person name="Alvarez Arevalo M."/>
            <person name="Sterndorff E.B."/>
            <person name="Faurdal D."/>
            <person name="Vuksanovic O."/>
            <person name="Mourched A.-S."/>
            <person name="Charusanti P."/>
            <person name="Shaw S."/>
            <person name="Blin K."/>
            <person name="Weber T."/>
        </authorList>
    </citation>
    <scope>NUCLEOTIDE SEQUENCE [LARGE SCALE GENOMIC DNA]</scope>
    <source>
        <strain evidence="4 5">NBC 01809</strain>
    </source>
</reference>
<dbReference type="SUPFAM" id="SSF49785">
    <property type="entry name" value="Galactose-binding domain-like"/>
    <property type="match status" value="1"/>
</dbReference>
<organism evidence="4 5">
    <name type="scientific">Micromonospora peucetia</name>
    <dbReference type="NCBI Taxonomy" id="47871"/>
    <lineage>
        <taxon>Bacteria</taxon>
        <taxon>Bacillati</taxon>
        <taxon>Actinomycetota</taxon>
        <taxon>Actinomycetes</taxon>
        <taxon>Micromonosporales</taxon>
        <taxon>Micromonosporaceae</taxon>
        <taxon>Micromonospora</taxon>
    </lineage>
</organism>
<feature type="transmembrane region" description="Helical" evidence="2">
    <location>
        <begin position="32"/>
        <end position="56"/>
    </location>
</feature>
<proteinExistence type="predicted"/>
<gene>
    <name evidence="4" type="ORF">OIE14_25750</name>
</gene>
<sequence length="234" mass="24026">MSAPSGPGVPGHGPDAKPRPAPAPARRPLGEVAALVSAGTGLLGLLLGFFGLPAVVNSPTAARVTVTETVVVPGPTVTVTVPSADRSEPGPGPSASSSGSAGVDRQALTLLDPVDGRPMLSSGSGTLKGEEYPDAATVDFCIGGFTEYNIGTNWKRFTATAGLDDSSSNWPMTVQIYSDGRRLVSVRAGLADPKRVDVDVTGATRLRIGYELLGNTCDYDNKPRLVLGTPTLSR</sequence>
<dbReference type="Proteomes" id="UP001334804">
    <property type="component" value="Chromosome"/>
</dbReference>
<feature type="region of interest" description="Disordered" evidence="1">
    <location>
        <begin position="1"/>
        <end position="25"/>
    </location>
</feature>
<dbReference type="EMBL" id="CP109071">
    <property type="protein sequence ID" value="WSA31501.1"/>
    <property type="molecule type" value="Genomic_DNA"/>
</dbReference>
<name>A0ABZ1EBY5_9ACTN</name>
<evidence type="ECO:0000256" key="1">
    <source>
        <dbReference type="SAM" id="MobiDB-lite"/>
    </source>
</evidence>
<evidence type="ECO:0000259" key="3">
    <source>
        <dbReference type="Pfam" id="PF08305"/>
    </source>
</evidence>
<evidence type="ECO:0000256" key="2">
    <source>
        <dbReference type="SAM" id="Phobius"/>
    </source>
</evidence>